<dbReference type="Proteomes" id="UP000828048">
    <property type="component" value="Chromosome 5"/>
</dbReference>
<comment type="caution">
    <text evidence="1">The sequence shown here is derived from an EMBL/GenBank/DDBJ whole genome shotgun (WGS) entry which is preliminary data.</text>
</comment>
<proteinExistence type="predicted"/>
<name>A0ACB7Y2C4_9ERIC</name>
<accession>A0ACB7Y2C4</accession>
<gene>
    <name evidence="1" type="ORF">Vadar_026343</name>
</gene>
<evidence type="ECO:0000313" key="1">
    <source>
        <dbReference type="EMBL" id="KAH7847462.1"/>
    </source>
</evidence>
<evidence type="ECO:0000313" key="2">
    <source>
        <dbReference type="Proteomes" id="UP000828048"/>
    </source>
</evidence>
<reference evidence="1 2" key="1">
    <citation type="journal article" date="2021" name="Hortic Res">
        <title>High-quality reference genome and annotation aids understanding of berry development for evergreen blueberry (Vaccinium darrowii).</title>
        <authorList>
            <person name="Yu J."/>
            <person name="Hulse-Kemp A.M."/>
            <person name="Babiker E."/>
            <person name="Staton M."/>
        </authorList>
    </citation>
    <scope>NUCLEOTIDE SEQUENCE [LARGE SCALE GENOMIC DNA]</scope>
    <source>
        <strain evidence="2">cv. NJ 8807/NJ 8810</strain>
        <tissue evidence="1">Young leaf</tissue>
    </source>
</reference>
<keyword evidence="2" id="KW-1185">Reference proteome</keyword>
<organism evidence="1 2">
    <name type="scientific">Vaccinium darrowii</name>
    <dbReference type="NCBI Taxonomy" id="229202"/>
    <lineage>
        <taxon>Eukaryota</taxon>
        <taxon>Viridiplantae</taxon>
        <taxon>Streptophyta</taxon>
        <taxon>Embryophyta</taxon>
        <taxon>Tracheophyta</taxon>
        <taxon>Spermatophyta</taxon>
        <taxon>Magnoliopsida</taxon>
        <taxon>eudicotyledons</taxon>
        <taxon>Gunneridae</taxon>
        <taxon>Pentapetalae</taxon>
        <taxon>asterids</taxon>
        <taxon>Ericales</taxon>
        <taxon>Ericaceae</taxon>
        <taxon>Vaccinioideae</taxon>
        <taxon>Vaccinieae</taxon>
        <taxon>Vaccinium</taxon>
    </lineage>
</organism>
<sequence length="322" mass="35260">MEIIQSRCGDLRIRLLHHPPPPPPSSPPCLLHSIPNLRHFSYSSAPPTITCYHHRRFHKPLPTSLLSLSSPHNLLPLTSSSKTLLTTTAYSLPDDDVSGFGTRDAAKAPALEVMKKAADVCPELKGASLFLVGINSAMKTGVGELLAEVLAYYYFDSDDVVEEAAGGESFREKDEEGFREAETEVLKQLSAMGRLVVCAGNGAVQSITNLALLKYGVSVWIDVPIEMVARDVRDHGSQFSSSEITSSGSYSEVFNQLTVLYEENKGGFAEADVTVSLRKVATQLGYDDLTAVTIEDMSLEVLKEIEKLTRIRKMKEEAARPF</sequence>
<dbReference type="EMBL" id="CM037155">
    <property type="protein sequence ID" value="KAH7847462.1"/>
    <property type="molecule type" value="Genomic_DNA"/>
</dbReference>
<protein>
    <submittedName>
        <fullName evidence="1">Uncharacterized protein</fullName>
    </submittedName>
</protein>